<accession>A0A418WGN2</accession>
<reference evidence="1 2" key="1">
    <citation type="submission" date="2018-09" db="EMBL/GenBank/DDBJ databases">
        <authorList>
            <person name="Zhu H."/>
        </authorList>
    </citation>
    <scope>NUCLEOTIDE SEQUENCE [LARGE SCALE GENOMIC DNA]</scope>
    <source>
        <strain evidence="1 2">K1W22B-8</strain>
    </source>
</reference>
<gene>
    <name evidence="1" type="ORF">D3874_20890</name>
</gene>
<evidence type="ECO:0000313" key="2">
    <source>
        <dbReference type="Proteomes" id="UP000284605"/>
    </source>
</evidence>
<comment type="caution">
    <text evidence="1">The sequence shown here is derived from an EMBL/GenBank/DDBJ whole genome shotgun (WGS) entry which is preliminary data.</text>
</comment>
<organism evidence="1 2">
    <name type="scientific">Oleomonas cavernae</name>
    <dbReference type="NCBI Taxonomy" id="2320859"/>
    <lineage>
        <taxon>Bacteria</taxon>
        <taxon>Pseudomonadati</taxon>
        <taxon>Pseudomonadota</taxon>
        <taxon>Alphaproteobacteria</taxon>
        <taxon>Acetobacterales</taxon>
        <taxon>Acetobacteraceae</taxon>
        <taxon>Oleomonas</taxon>
    </lineage>
</organism>
<dbReference type="AlphaFoldDB" id="A0A418WGN2"/>
<dbReference type="Proteomes" id="UP000284605">
    <property type="component" value="Unassembled WGS sequence"/>
</dbReference>
<name>A0A418WGN2_9PROT</name>
<keyword evidence="2" id="KW-1185">Reference proteome</keyword>
<sequence>MFFWPAEAGKPRRRPDRPLFLLVLIIAQRPFHRFAAAGLGLAAAQVVAQGWARRSAFRSAGVLGGGFFSVMSIKVTMASSLVRL</sequence>
<protein>
    <submittedName>
        <fullName evidence="1">Uncharacterized protein</fullName>
    </submittedName>
</protein>
<dbReference type="EMBL" id="QYUK01000011">
    <property type="protein sequence ID" value="RJF89130.1"/>
    <property type="molecule type" value="Genomic_DNA"/>
</dbReference>
<evidence type="ECO:0000313" key="1">
    <source>
        <dbReference type="EMBL" id="RJF89130.1"/>
    </source>
</evidence>
<proteinExistence type="predicted"/>